<dbReference type="EMBL" id="KV878891">
    <property type="protein sequence ID" value="OJJ87389.1"/>
    <property type="molecule type" value="Genomic_DNA"/>
</dbReference>
<sequence length="209" mass="23998">MKGSQLMIRADIKARWVVQRESYLHEEIRALRKTSSLQPLVPHPHLHVLSPLTAEEKPQLSAYEAQLRHLDTQYTEHKRYMWFLEGGKPLSALGRAFETCRKNPNWYLSKWLRRDCAGRGGCCGRSCECCGRSREIVRWEWRRGGCTSACGCCVRAHAVSGVEGKGNRKVDDYLEMPASITGSCKTMYNVRMHFAYIWGFDLLDDVNGR</sequence>
<evidence type="ECO:0000313" key="1">
    <source>
        <dbReference type="EMBL" id="OJJ87389.1"/>
    </source>
</evidence>
<dbReference type="GeneID" id="34462174"/>
<dbReference type="OrthoDB" id="4440408at2759"/>
<accession>A0A1L9VU12</accession>
<protein>
    <submittedName>
        <fullName evidence="1">Uncharacterized protein</fullName>
    </submittedName>
</protein>
<dbReference type="RefSeq" id="XP_022404078.1">
    <property type="nucleotide sequence ID" value="XM_022545913.1"/>
</dbReference>
<dbReference type="Proteomes" id="UP000184300">
    <property type="component" value="Unassembled WGS sequence"/>
</dbReference>
<dbReference type="STRING" id="1160497.A0A1L9VU12"/>
<organism evidence="1 2">
    <name type="scientific">Aspergillus glaucus CBS 516.65</name>
    <dbReference type="NCBI Taxonomy" id="1160497"/>
    <lineage>
        <taxon>Eukaryota</taxon>
        <taxon>Fungi</taxon>
        <taxon>Dikarya</taxon>
        <taxon>Ascomycota</taxon>
        <taxon>Pezizomycotina</taxon>
        <taxon>Eurotiomycetes</taxon>
        <taxon>Eurotiomycetidae</taxon>
        <taxon>Eurotiales</taxon>
        <taxon>Aspergillaceae</taxon>
        <taxon>Aspergillus</taxon>
        <taxon>Aspergillus subgen. Aspergillus</taxon>
    </lineage>
</organism>
<evidence type="ECO:0000313" key="2">
    <source>
        <dbReference type="Proteomes" id="UP000184300"/>
    </source>
</evidence>
<dbReference type="VEuPathDB" id="FungiDB:ASPGLDRAFT_43944"/>
<keyword evidence="2" id="KW-1185">Reference proteome</keyword>
<reference evidence="2" key="1">
    <citation type="journal article" date="2017" name="Genome Biol.">
        <title>Comparative genomics reveals high biological diversity and specific adaptations in the industrially and medically important fungal genus Aspergillus.</title>
        <authorList>
            <person name="de Vries R.P."/>
            <person name="Riley R."/>
            <person name="Wiebenga A."/>
            <person name="Aguilar-Osorio G."/>
            <person name="Amillis S."/>
            <person name="Uchima C.A."/>
            <person name="Anderluh G."/>
            <person name="Asadollahi M."/>
            <person name="Askin M."/>
            <person name="Barry K."/>
            <person name="Battaglia E."/>
            <person name="Bayram O."/>
            <person name="Benocci T."/>
            <person name="Braus-Stromeyer S.A."/>
            <person name="Caldana C."/>
            <person name="Canovas D."/>
            <person name="Cerqueira G.C."/>
            <person name="Chen F."/>
            <person name="Chen W."/>
            <person name="Choi C."/>
            <person name="Clum A."/>
            <person name="Dos Santos R.A."/>
            <person name="Damasio A.R."/>
            <person name="Diallinas G."/>
            <person name="Emri T."/>
            <person name="Fekete E."/>
            <person name="Flipphi M."/>
            <person name="Freyberg S."/>
            <person name="Gallo A."/>
            <person name="Gournas C."/>
            <person name="Habgood R."/>
            <person name="Hainaut M."/>
            <person name="Harispe M.L."/>
            <person name="Henrissat B."/>
            <person name="Hilden K.S."/>
            <person name="Hope R."/>
            <person name="Hossain A."/>
            <person name="Karabika E."/>
            <person name="Karaffa L."/>
            <person name="Karanyi Z."/>
            <person name="Krasevec N."/>
            <person name="Kuo A."/>
            <person name="Kusch H."/>
            <person name="LaButti K."/>
            <person name="Lagendijk E.L."/>
            <person name="Lapidus A."/>
            <person name="Levasseur A."/>
            <person name="Lindquist E."/>
            <person name="Lipzen A."/>
            <person name="Logrieco A.F."/>
            <person name="MacCabe A."/>
            <person name="Maekelae M.R."/>
            <person name="Malavazi I."/>
            <person name="Melin P."/>
            <person name="Meyer V."/>
            <person name="Mielnichuk N."/>
            <person name="Miskei M."/>
            <person name="Molnar A.P."/>
            <person name="Mule G."/>
            <person name="Ngan C.Y."/>
            <person name="Orejas M."/>
            <person name="Orosz E."/>
            <person name="Ouedraogo J.P."/>
            <person name="Overkamp K.M."/>
            <person name="Park H.-S."/>
            <person name="Perrone G."/>
            <person name="Piumi F."/>
            <person name="Punt P.J."/>
            <person name="Ram A.F."/>
            <person name="Ramon A."/>
            <person name="Rauscher S."/>
            <person name="Record E."/>
            <person name="Riano-Pachon D.M."/>
            <person name="Robert V."/>
            <person name="Roehrig J."/>
            <person name="Ruller R."/>
            <person name="Salamov A."/>
            <person name="Salih N.S."/>
            <person name="Samson R.A."/>
            <person name="Sandor E."/>
            <person name="Sanguinetti M."/>
            <person name="Schuetze T."/>
            <person name="Sepcic K."/>
            <person name="Shelest E."/>
            <person name="Sherlock G."/>
            <person name="Sophianopoulou V."/>
            <person name="Squina F.M."/>
            <person name="Sun H."/>
            <person name="Susca A."/>
            <person name="Todd R.B."/>
            <person name="Tsang A."/>
            <person name="Unkles S.E."/>
            <person name="van de Wiele N."/>
            <person name="van Rossen-Uffink D."/>
            <person name="Oliveira J.V."/>
            <person name="Vesth T.C."/>
            <person name="Visser J."/>
            <person name="Yu J.-H."/>
            <person name="Zhou M."/>
            <person name="Andersen M.R."/>
            <person name="Archer D.B."/>
            <person name="Baker S.E."/>
            <person name="Benoit I."/>
            <person name="Brakhage A.A."/>
            <person name="Braus G.H."/>
            <person name="Fischer R."/>
            <person name="Frisvad J.C."/>
            <person name="Goldman G.H."/>
            <person name="Houbraken J."/>
            <person name="Oakley B."/>
            <person name="Pocsi I."/>
            <person name="Scazzocchio C."/>
            <person name="Seiboth B."/>
            <person name="vanKuyk P.A."/>
            <person name="Wortman J."/>
            <person name="Dyer P.S."/>
            <person name="Grigoriev I.V."/>
        </authorList>
    </citation>
    <scope>NUCLEOTIDE SEQUENCE [LARGE SCALE GENOMIC DNA]</scope>
    <source>
        <strain evidence="2">CBS 516.65</strain>
    </source>
</reference>
<proteinExistence type="predicted"/>
<dbReference type="AlphaFoldDB" id="A0A1L9VU12"/>
<gene>
    <name evidence="1" type="ORF">ASPGLDRAFT_43944</name>
</gene>
<name>A0A1L9VU12_ASPGL</name>